<protein>
    <recommendedName>
        <fullName evidence="4">Autophagy-related protein 9</fullName>
    </recommendedName>
</protein>
<gene>
    <name evidence="2" type="ORF">PCOR1329_LOCUS17905</name>
</gene>
<keyword evidence="1" id="KW-1133">Transmembrane helix</keyword>
<dbReference type="EMBL" id="CAUYUJ010005581">
    <property type="protein sequence ID" value="CAK0814250.1"/>
    <property type="molecule type" value="Genomic_DNA"/>
</dbReference>
<keyword evidence="1" id="KW-0472">Membrane</keyword>
<keyword evidence="3" id="KW-1185">Reference proteome</keyword>
<reference evidence="2" key="1">
    <citation type="submission" date="2023-10" db="EMBL/GenBank/DDBJ databases">
        <authorList>
            <person name="Chen Y."/>
            <person name="Shah S."/>
            <person name="Dougan E. K."/>
            <person name="Thang M."/>
            <person name="Chan C."/>
        </authorList>
    </citation>
    <scope>NUCLEOTIDE SEQUENCE [LARGE SCALE GENOMIC DNA]</scope>
</reference>
<evidence type="ECO:0000313" key="2">
    <source>
        <dbReference type="EMBL" id="CAK0814250.1"/>
    </source>
</evidence>
<feature type="transmembrane region" description="Helical" evidence="1">
    <location>
        <begin position="55"/>
        <end position="76"/>
    </location>
</feature>
<proteinExistence type="predicted"/>
<evidence type="ECO:0008006" key="4">
    <source>
        <dbReference type="Google" id="ProtNLM"/>
    </source>
</evidence>
<dbReference type="Proteomes" id="UP001189429">
    <property type="component" value="Unassembled WGS sequence"/>
</dbReference>
<sequence length="223" mass="25201">MMGAFQRCKRMFKTVRGLYKDAPLVFIGVLVVIALIIMIATLFSMVLTRLVGGHGALVADLVLFWLFARLVARVLMFPGSLKLFQRNTEATFRAELSRQYVHYLRQLWNFLRRANRQLDGLPRGISADGCARGCHIIESLGAGLALQEQEHGVRLSREQRSLMELTQELERWLAATRLVHRQLPHQQPEQQHTSSLQSFLGWCPTRGTAALDLPAQGRPSPSV</sequence>
<comment type="caution">
    <text evidence="2">The sequence shown here is derived from an EMBL/GenBank/DDBJ whole genome shotgun (WGS) entry which is preliminary data.</text>
</comment>
<organism evidence="2 3">
    <name type="scientific">Prorocentrum cordatum</name>
    <dbReference type="NCBI Taxonomy" id="2364126"/>
    <lineage>
        <taxon>Eukaryota</taxon>
        <taxon>Sar</taxon>
        <taxon>Alveolata</taxon>
        <taxon>Dinophyceae</taxon>
        <taxon>Prorocentrales</taxon>
        <taxon>Prorocentraceae</taxon>
        <taxon>Prorocentrum</taxon>
    </lineage>
</organism>
<evidence type="ECO:0000313" key="3">
    <source>
        <dbReference type="Proteomes" id="UP001189429"/>
    </source>
</evidence>
<name>A0ABN9R616_9DINO</name>
<keyword evidence="1" id="KW-0812">Transmembrane</keyword>
<accession>A0ABN9R616</accession>
<feature type="transmembrane region" description="Helical" evidence="1">
    <location>
        <begin position="21"/>
        <end position="43"/>
    </location>
</feature>
<evidence type="ECO:0000256" key="1">
    <source>
        <dbReference type="SAM" id="Phobius"/>
    </source>
</evidence>